<evidence type="ECO:0000313" key="1">
    <source>
        <dbReference type="EMBL" id="SHG25880.1"/>
    </source>
</evidence>
<dbReference type="AlphaFoldDB" id="A0A1M5ID99"/>
<proteinExistence type="predicted"/>
<dbReference type="Proteomes" id="UP000184020">
    <property type="component" value="Unassembled WGS sequence"/>
</dbReference>
<dbReference type="InterPro" id="IPR021352">
    <property type="entry name" value="DUF2971"/>
</dbReference>
<sequence length="302" mass="35637">MNAERNIRINKVLRELNISLDRAVNIFKTADIQVEANPNFKISEQEYNFLRTYLGLKKYITISKPQITNPEIANRIRQSKGIPETVFKYFGTEDYHLSSLSDKYLFYSEFTSFNDPFDCNVELIDFQKVGKSKKEKTLEISIKDRFPTIGICCFSRKHDSILMWSHYANNHKGFCIEFYTNKSQNGLNPLDVNYTDSFVKANFYKEKQRALFHMVFTKAKQWAYEEELRIINTHFTDFESRKISFLKEDIKSIYLGVNCEPKVREEILSIVKKVYDNKVKVLEGSLSYNSFEIEWKELIKSI</sequence>
<organism evidence="1 2">
    <name type="scientific">Flavobacterium micromati</name>
    <dbReference type="NCBI Taxonomy" id="229205"/>
    <lineage>
        <taxon>Bacteria</taxon>
        <taxon>Pseudomonadati</taxon>
        <taxon>Bacteroidota</taxon>
        <taxon>Flavobacteriia</taxon>
        <taxon>Flavobacteriales</taxon>
        <taxon>Flavobacteriaceae</taxon>
        <taxon>Flavobacterium</taxon>
    </lineage>
</organism>
<dbReference type="EMBL" id="FQWF01000004">
    <property type="protein sequence ID" value="SHG25880.1"/>
    <property type="molecule type" value="Genomic_DNA"/>
</dbReference>
<gene>
    <name evidence="1" type="ORF">SAMN05444372_10424</name>
</gene>
<name>A0A1M5ID99_9FLAO</name>
<dbReference type="Pfam" id="PF11185">
    <property type="entry name" value="DUF2971"/>
    <property type="match status" value="1"/>
</dbReference>
<accession>A0A1M5ID99</accession>
<evidence type="ECO:0008006" key="3">
    <source>
        <dbReference type="Google" id="ProtNLM"/>
    </source>
</evidence>
<reference evidence="2" key="1">
    <citation type="submission" date="2016-11" db="EMBL/GenBank/DDBJ databases">
        <authorList>
            <person name="Varghese N."/>
            <person name="Submissions S."/>
        </authorList>
    </citation>
    <scope>NUCLEOTIDE SEQUENCE [LARGE SCALE GENOMIC DNA]</scope>
    <source>
        <strain evidence="2">DSM 17659</strain>
    </source>
</reference>
<keyword evidence="2" id="KW-1185">Reference proteome</keyword>
<dbReference type="STRING" id="229205.SAMN05444372_10424"/>
<evidence type="ECO:0000313" key="2">
    <source>
        <dbReference type="Proteomes" id="UP000184020"/>
    </source>
</evidence>
<protein>
    <recommendedName>
        <fullName evidence="3">DUF2971 domain-containing protein</fullName>
    </recommendedName>
</protein>